<evidence type="ECO:0000256" key="1">
    <source>
        <dbReference type="ARBA" id="ARBA00004123"/>
    </source>
</evidence>
<feature type="compositionally biased region" description="Basic and acidic residues" evidence="7">
    <location>
        <begin position="1"/>
        <end position="10"/>
    </location>
</feature>
<dbReference type="PROSITE" id="PS51179">
    <property type="entry name" value="POU_3"/>
    <property type="match status" value="1"/>
</dbReference>
<evidence type="ECO:0000313" key="11">
    <source>
        <dbReference type="Proteomes" id="UP000659654"/>
    </source>
</evidence>
<dbReference type="CDD" id="cd00093">
    <property type="entry name" value="HTH_XRE"/>
    <property type="match status" value="1"/>
</dbReference>
<evidence type="ECO:0000256" key="4">
    <source>
        <dbReference type="ARBA" id="ARBA00023242"/>
    </source>
</evidence>
<organism evidence="10 11">
    <name type="scientific">Bursaphelenchus xylophilus</name>
    <name type="common">Pinewood nematode worm</name>
    <name type="synonym">Aphelenchoides xylophilus</name>
    <dbReference type="NCBI Taxonomy" id="6326"/>
    <lineage>
        <taxon>Eukaryota</taxon>
        <taxon>Metazoa</taxon>
        <taxon>Ecdysozoa</taxon>
        <taxon>Nematoda</taxon>
        <taxon>Chromadorea</taxon>
        <taxon>Rhabditida</taxon>
        <taxon>Tylenchina</taxon>
        <taxon>Tylenchomorpha</taxon>
        <taxon>Aphelenchoidea</taxon>
        <taxon>Aphelenchoididae</taxon>
        <taxon>Bursaphelenchus</taxon>
    </lineage>
</organism>
<protein>
    <submittedName>
        <fullName evidence="10">(pine wood nematode) hypothetical protein</fullName>
    </submittedName>
</protein>
<reference evidence="10" key="1">
    <citation type="submission" date="2020-09" db="EMBL/GenBank/DDBJ databases">
        <authorList>
            <person name="Kikuchi T."/>
        </authorList>
    </citation>
    <scope>NUCLEOTIDE SEQUENCE</scope>
    <source>
        <strain evidence="10">Ka4C1</strain>
    </source>
</reference>
<feature type="region of interest" description="Disordered" evidence="7">
    <location>
        <begin position="1"/>
        <end position="22"/>
    </location>
</feature>
<evidence type="ECO:0000313" key="10">
    <source>
        <dbReference type="EMBL" id="CAD5235046.1"/>
    </source>
</evidence>
<dbReference type="InterPro" id="IPR009057">
    <property type="entry name" value="Homeodomain-like_sf"/>
</dbReference>
<dbReference type="Pfam" id="PF00157">
    <property type="entry name" value="Pou"/>
    <property type="match status" value="1"/>
</dbReference>
<keyword evidence="3 5" id="KW-0371">Homeobox</keyword>
<keyword evidence="11" id="KW-1185">Reference proteome</keyword>
<dbReference type="GO" id="GO:0030154">
    <property type="term" value="P:cell differentiation"/>
    <property type="evidence" value="ECO:0007669"/>
    <property type="project" value="UniProtKB-ARBA"/>
</dbReference>
<dbReference type="Proteomes" id="UP000582659">
    <property type="component" value="Unassembled WGS sequence"/>
</dbReference>
<dbReference type="EMBL" id="CAJFDI010000006">
    <property type="protein sequence ID" value="CAD5235046.1"/>
    <property type="molecule type" value="Genomic_DNA"/>
</dbReference>
<dbReference type="CDD" id="cd00086">
    <property type="entry name" value="homeodomain"/>
    <property type="match status" value="1"/>
</dbReference>
<feature type="compositionally biased region" description="Polar residues" evidence="7">
    <location>
        <begin position="13"/>
        <end position="22"/>
    </location>
</feature>
<dbReference type="InterPro" id="IPR001387">
    <property type="entry name" value="Cro/C1-type_HTH"/>
</dbReference>
<comment type="caution">
    <text evidence="10">The sequence shown here is derived from an EMBL/GenBank/DDBJ whole genome shotgun (WGS) entry which is preliminary data.</text>
</comment>
<keyword evidence="4 5" id="KW-0539">Nucleus</keyword>
<dbReference type="InterPro" id="IPR013847">
    <property type="entry name" value="POU"/>
</dbReference>
<dbReference type="GO" id="GO:0000978">
    <property type="term" value="F:RNA polymerase II cis-regulatory region sequence-specific DNA binding"/>
    <property type="evidence" value="ECO:0007669"/>
    <property type="project" value="TreeGrafter"/>
</dbReference>
<evidence type="ECO:0000259" key="8">
    <source>
        <dbReference type="PROSITE" id="PS50071"/>
    </source>
</evidence>
<dbReference type="Proteomes" id="UP000659654">
    <property type="component" value="Unassembled WGS sequence"/>
</dbReference>
<feature type="domain" description="POU-specific" evidence="9">
    <location>
        <begin position="62"/>
        <end position="136"/>
    </location>
</feature>
<evidence type="ECO:0000256" key="6">
    <source>
        <dbReference type="RuleBase" id="RU000682"/>
    </source>
</evidence>
<name>A0A7I8X2J5_BURXY</name>
<dbReference type="InterPro" id="IPR000327">
    <property type="entry name" value="POU_dom"/>
</dbReference>
<dbReference type="OrthoDB" id="6358449at2759"/>
<dbReference type="Pfam" id="PF00046">
    <property type="entry name" value="Homeodomain"/>
    <property type="match status" value="1"/>
</dbReference>
<dbReference type="SMART" id="SM00352">
    <property type="entry name" value="POU"/>
    <property type="match status" value="1"/>
</dbReference>
<feature type="DNA-binding region" description="Homeobox" evidence="5">
    <location>
        <begin position="341"/>
        <end position="400"/>
    </location>
</feature>
<dbReference type="SUPFAM" id="SSF47413">
    <property type="entry name" value="lambda repressor-like DNA-binding domains"/>
    <property type="match status" value="1"/>
</dbReference>
<dbReference type="InterPro" id="IPR001356">
    <property type="entry name" value="HD"/>
</dbReference>
<comment type="subcellular location">
    <subcellularLocation>
        <location evidence="1 5 6">Nucleus</location>
    </subcellularLocation>
</comment>
<dbReference type="SUPFAM" id="SSF46689">
    <property type="entry name" value="Homeodomain-like"/>
    <property type="match status" value="1"/>
</dbReference>
<evidence type="ECO:0000256" key="7">
    <source>
        <dbReference type="SAM" id="MobiDB-lite"/>
    </source>
</evidence>
<dbReference type="GO" id="GO:0000981">
    <property type="term" value="F:DNA-binding transcription factor activity, RNA polymerase II-specific"/>
    <property type="evidence" value="ECO:0007669"/>
    <property type="project" value="InterPro"/>
</dbReference>
<dbReference type="EMBL" id="CAJFCV020000006">
    <property type="protein sequence ID" value="CAG9131197.1"/>
    <property type="molecule type" value="Genomic_DNA"/>
</dbReference>
<dbReference type="PRINTS" id="PR00028">
    <property type="entry name" value="POUDOMAIN"/>
</dbReference>
<dbReference type="Gene3D" id="1.10.260.40">
    <property type="entry name" value="lambda repressor-like DNA-binding domains"/>
    <property type="match status" value="1"/>
</dbReference>
<dbReference type="PANTHER" id="PTHR11636:SF137">
    <property type="entry name" value="HOMEOBOX PROTEIN CEH-18"/>
    <property type="match status" value="1"/>
</dbReference>
<evidence type="ECO:0000259" key="9">
    <source>
        <dbReference type="PROSITE" id="PS51179"/>
    </source>
</evidence>
<dbReference type="PANTHER" id="PTHR11636">
    <property type="entry name" value="POU DOMAIN"/>
    <property type="match status" value="1"/>
</dbReference>
<dbReference type="InterPro" id="IPR017970">
    <property type="entry name" value="Homeobox_CS"/>
</dbReference>
<proteinExistence type="predicted"/>
<gene>
    <name evidence="10" type="ORF">BXYJ_LOCUS15137</name>
</gene>
<dbReference type="PROSITE" id="PS50071">
    <property type="entry name" value="HOMEOBOX_2"/>
    <property type="match status" value="1"/>
</dbReference>
<dbReference type="GO" id="GO:0005634">
    <property type="term" value="C:nucleus"/>
    <property type="evidence" value="ECO:0007669"/>
    <property type="project" value="UniProtKB-SubCell"/>
</dbReference>
<evidence type="ECO:0000256" key="3">
    <source>
        <dbReference type="ARBA" id="ARBA00023155"/>
    </source>
</evidence>
<dbReference type="PROSITE" id="PS00027">
    <property type="entry name" value="HOMEOBOX_1"/>
    <property type="match status" value="1"/>
</dbReference>
<dbReference type="Gene3D" id="1.10.10.60">
    <property type="entry name" value="Homeodomain-like"/>
    <property type="match status" value="1"/>
</dbReference>
<dbReference type="AlphaFoldDB" id="A0A7I8X2J5"/>
<sequence length="512" mass="58209">MHRKPQEYHLRPSLSQSGLRAQSQSKFETSSLNFGTAPRPFGIPHQGAESVRKVVGKSVESLSHRKLPLMNKFCNDFKRQRLEYGYSQADVALSISRRFGTDLSQTTISRFEAYNLSPKNMFKLKPIFESWIAQATESFRRGICAQNFLQSDIVAAQGRAKAVGMDLNMILPDESSNPAGPTQSDFDQFRNYFDSPLDIPLPPDGAIVKAEPAGCQEAPPFPEFDGNVPYHCYPSPPPEASSLFMSQNQADIVNEFMSYPEDMSLLVNDKNSIQITEPAPVHEPIPVQIHDQNLSEVNNGSTKRRRNGTEKKRMAQEQPPMTPISVPIVFVPGDPIYVGRKRRKRTVLTDEQRNYLIDKFHQCPSPSASAITQIANELDLDRFVVRVWFANRRQSLKKRRMNGFDDDFFDGFHGRDTKGDQNEMNELSDNVVKFEELRPAKREDLQSAELFIPSIPYSPYSIQLDDHYVPNDPTIFHPPFAPQPMFPSGPPPPPIDGNEYFWNSMYHPFESY</sequence>
<feature type="region of interest" description="Disordered" evidence="7">
    <location>
        <begin position="298"/>
        <end position="319"/>
    </location>
</feature>
<evidence type="ECO:0000256" key="2">
    <source>
        <dbReference type="ARBA" id="ARBA00023125"/>
    </source>
</evidence>
<feature type="domain" description="Homeobox" evidence="8">
    <location>
        <begin position="339"/>
        <end position="399"/>
    </location>
</feature>
<dbReference type="InterPro" id="IPR050255">
    <property type="entry name" value="POU_domain_TF"/>
</dbReference>
<dbReference type="InterPro" id="IPR010982">
    <property type="entry name" value="Lambda_DNA-bd_dom_sf"/>
</dbReference>
<dbReference type="SMART" id="SM00389">
    <property type="entry name" value="HOX"/>
    <property type="match status" value="1"/>
</dbReference>
<evidence type="ECO:0000256" key="5">
    <source>
        <dbReference type="PROSITE-ProRule" id="PRU00108"/>
    </source>
</evidence>
<keyword evidence="2 5" id="KW-0238">DNA-binding</keyword>
<accession>A0A7I8X2J5</accession>